<feature type="non-terminal residue" evidence="2">
    <location>
        <position position="73"/>
    </location>
</feature>
<sequence length="73" mass="7653">MAFFVPASADHKFAPLCESSHRTDAVSFSTGSAPRRRDDHNPPPCVGGHFEPGTEASVGTGWPSAGCKRALAL</sequence>
<feature type="region of interest" description="Disordered" evidence="1">
    <location>
        <begin position="24"/>
        <end position="44"/>
    </location>
</feature>
<dbReference type="EMBL" id="OW152820">
    <property type="protein sequence ID" value="CAH2075446.1"/>
    <property type="molecule type" value="Genomic_DNA"/>
</dbReference>
<protein>
    <submittedName>
        <fullName evidence="2">Uncharacterized protein</fullName>
    </submittedName>
</protein>
<evidence type="ECO:0000256" key="1">
    <source>
        <dbReference type="SAM" id="MobiDB-lite"/>
    </source>
</evidence>
<name>A0ABN8J7I6_9NEOP</name>
<evidence type="ECO:0000313" key="2">
    <source>
        <dbReference type="EMBL" id="CAH2075446.1"/>
    </source>
</evidence>
<organism evidence="2 3">
    <name type="scientific">Iphiclides podalirius</name>
    <name type="common">scarce swallowtail</name>
    <dbReference type="NCBI Taxonomy" id="110791"/>
    <lineage>
        <taxon>Eukaryota</taxon>
        <taxon>Metazoa</taxon>
        <taxon>Ecdysozoa</taxon>
        <taxon>Arthropoda</taxon>
        <taxon>Hexapoda</taxon>
        <taxon>Insecta</taxon>
        <taxon>Pterygota</taxon>
        <taxon>Neoptera</taxon>
        <taxon>Endopterygota</taxon>
        <taxon>Lepidoptera</taxon>
        <taxon>Glossata</taxon>
        <taxon>Ditrysia</taxon>
        <taxon>Papilionoidea</taxon>
        <taxon>Papilionidae</taxon>
        <taxon>Papilioninae</taxon>
        <taxon>Iphiclides</taxon>
    </lineage>
</organism>
<proteinExistence type="predicted"/>
<reference evidence="2" key="1">
    <citation type="submission" date="2022-03" db="EMBL/GenBank/DDBJ databases">
        <authorList>
            <person name="Martin H S."/>
        </authorList>
    </citation>
    <scope>NUCLEOTIDE SEQUENCE</scope>
</reference>
<evidence type="ECO:0000313" key="3">
    <source>
        <dbReference type="Proteomes" id="UP000837857"/>
    </source>
</evidence>
<gene>
    <name evidence="2" type="ORF">IPOD504_LOCUS16802</name>
</gene>
<dbReference type="Proteomes" id="UP000837857">
    <property type="component" value="Chromosome 8"/>
</dbReference>
<keyword evidence="3" id="KW-1185">Reference proteome</keyword>
<accession>A0ABN8J7I6</accession>